<keyword evidence="6" id="KW-0732">Signal</keyword>
<dbReference type="Proteomes" id="UP001166286">
    <property type="component" value="Unassembled WGS sequence"/>
</dbReference>
<keyword evidence="10" id="KW-1185">Reference proteome</keyword>
<reference evidence="9" key="1">
    <citation type="submission" date="2023-03" db="EMBL/GenBank/DDBJ databases">
        <title>Complete genome of Cladonia borealis.</title>
        <authorList>
            <person name="Park H."/>
        </authorList>
    </citation>
    <scope>NUCLEOTIDE SEQUENCE</scope>
    <source>
        <strain evidence="9">ANT050790</strain>
    </source>
</reference>
<comment type="similarity">
    <text evidence="2">Belongs to the NPC2 family.</text>
</comment>
<dbReference type="GO" id="GO:0032934">
    <property type="term" value="F:sterol binding"/>
    <property type="evidence" value="ECO:0007669"/>
    <property type="project" value="InterPro"/>
</dbReference>
<dbReference type="InterPro" id="IPR003172">
    <property type="entry name" value="ML_dom"/>
</dbReference>
<dbReference type="PANTHER" id="PTHR11306">
    <property type="entry name" value="NIEMANN PICK TYPE C2 PROTEIN NPC2-RELATED"/>
    <property type="match status" value="1"/>
</dbReference>
<evidence type="ECO:0000313" key="10">
    <source>
        <dbReference type="Proteomes" id="UP001166286"/>
    </source>
</evidence>
<name>A0AA39R661_9LECA</name>
<sequence>MTLEMFDLARMYALKSLATFWIVLFASIVTASVRLHVESGQDVLETVPLEHISSALEWSNCGSDTDIFQLSSISIDPDPPVTDDPVTLTFNGTTTKPIENGAYAQVSVKLGLRKLLQKTLDICELDGVTCPLTLNNEGVATTFNLPKLPPTKYRVNIRAYSVDDEDLACIDMSVTLK</sequence>
<dbReference type="Pfam" id="PF02221">
    <property type="entry name" value="E1_DerP2_DerF2"/>
    <property type="match status" value="1"/>
</dbReference>
<dbReference type="Gene3D" id="2.70.220.10">
    <property type="entry name" value="Ganglioside GM2 activator"/>
    <property type="match status" value="1"/>
</dbReference>
<dbReference type="GO" id="GO:0015918">
    <property type="term" value="P:sterol transport"/>
    <property type="evidence" value="ECO:0007669"/>
    <property type="project" value="InterPro"/>
</dbReference>
<dbReference type="SMART" id="SM00737">
    <property type="entry name" value="ML"/>
    <property type="match status" value="1"/>
</dbReference>
<evidence type="ECO:0000256" key="3">
    <source>
        <dbReference type="ARBA" id="ARBA00011245"/>
    </source>
</evidence>
<proteinExistence type="inferred from homology"/>
<accession>A0AA39R661</accession>
<evidence type="ECO:0000256" key="4">
    <source>
        <dbReference type="ARBA" id="ARBA00016056"/>
    </source>
</evidence>
<evidence type="ECO:0000313" key="9">
    <source>
        <dbReference type="EMBL" id="KAK0515627.1"/>
    </source>
</evidence>
<dbReference type="SUPFAM" id="SSF81296">
    <property type="entry name" value="E set domains"/>
    <property type="match status" value="1"/>
</dbReference>
<comment type="function">
    <text evidence="1">Catalyzes the intermembrane transfer of phosphatidylglycerol and phosphatidylinositol.</text>
</comment>
<dbReference type="PANTHER" id="PTHR11306:SF0">
    <property type="entry name" value="PHOSPHATIDYLGLYCEROL_PHOSPHATIDYLINOSITOL TRANSFER PROTEIN"/>
    <property type="match status" value="1"/>
</dbReference>
<dbReference type="AlphaFoldDB" id="A0AA39R661"/>
<evidence type="ECO:0000256" key="7">
    <source>
        <dbReference type="ARBA" id="ARBA00023055"/>
    </source>
</evidence>
<evidence type="ECO:0000256" key="5">
    <source>
        <dbReference type="ARBA" id="ARBA00022448"/>
    </source>
</evidence>
<keyword evidence="7" id="KW-0445">Lipid transport</keyword>
<evidence type="ECO:0000256" key="1">
    <source>
        <dbReference type="ARBA" id="ARBA00002053"/>
    </source>
</evidence>
<comment type="caution">
    <text evidence="9">The sequence shown here is derived from an EMBL/GenBank/DDBJ whole genome shotgun (WGS) entry which is preliminary data.</text>
</comment>
<organism evidence="9 10">
    <name type="scientific">Cladonia borealis</name>
    <dbReference type="NCBI Taxonomy" id="184061"/>
    <lineage>
        <taxon>Eukaryota</taxon>
        <taxon>Fungi</taxon>
        <taxon>Dikarya</taxon>
        <taxon>Ascomycota</taxon>
        <taxon>Pezizomycotina</taxon>
        <taxon>Lecanoromycetes</taxon>
        <taxon>OSLEUM clade</taxon>
        <taxon>Lecanoromycetidae</taxon>
        <taxon>Lecanorales</taxon>
        <taxon>Lecanorineae</taxon>
        <taxon>Cladoniaceae</taxon>
        <taxon>Cladonia</taxon>
    </lineage>
</organism>
<gene>
    <name evidence="9" type="ORF">JMJ35_001661</name>
</gene>
<evidence type="ECO:0000256" key="6">
    <source>
        <dbReference type="ARBA" id="ARBA00022729"/>
    </source>
</evidence>
<dbReference type="InterPro" id="IPR036846">
    <property type="entry name" value="GM2-AP_sf"/>
</dbReference>
<evidence type="ECO:0000259" key="8">
    <source>
        <dbReference type="SMART" id="SM00737"/>
    </source>
</evidence>
<dbReference type="InterPro" id="IPR039670">
    <property type="entry name" value="NPC2-like"/>
</dbReference>
<protein>
    <recommendedName>
        <fullName evidence="4">Phosphatidylglycerol/phosphatidylinositol transfer protein</fullName>
    </recommendedName>
</protein>
<dbReference type="InterPro" id="IPR014756">
    <property type="entry name" value="Ig_E-set"/>
</dbReference>
<keyword evidence="5" id="KW-0813">Transport</keyword>
<dbReference type="EMBL" id="JAFEKC020000003">
    <property type="protein sequence ID" value="KAK0515627.1"/>
    <property type="molecule type" value="Genomic_DNA"/>
</dbReference>
<evidence type="ECO:0000256" key="2">
    <source>
        <dbReference type="ARBA" id="ARBA00006370"/>
    </source>
</evidence>
<feature type="domain" description="MD-2-related lipid-recognition" evidence="8">
    <location>
        <begin position="58"/>
        <end position="174"/>
    </location>
</feature>
<comment type="subunit">
    <text evidence="3">Monomer.</text>
</comment>